<protein>
    <submittedName>
        <fullName evidence="3">DUF1624 domain-containing protein</fullName>
    </submittedName>
</protein>
<feature type="transmembrane region" description="Helical" evidence="1">
    <location>
        <begin position="236"/>
        <end position="256"/>
    </location>
</feature>
<evidence type="ECO:0000256" key="1">
    <source>
        <dbReference type="SAM" id="Phobius"/>
    </source>
</evidence>
<name>A0A643FGJ9_IDEDE</name>
<gene>
    <name evidence="3" type="ORF">F7Q92_04465</name>
</gene>
<keyword evidence="1" id="KW-0812">Transmembrane</keyword>
<dbReference type="InterPro" id="IPR012429">
    <property type="entry name" value="HGSNAT_cat"/>
</dbReference>
<reference evidence="3 4" key="1">
    <citation type="submission" date="2019-09" db="EMBL/GenBank/DDBJ databases">
        <title>Draft genome sequences of 48 bacterial type strains from the CCUG.</title>
        <authorList>
            <person name="Tunovic T."/>
            <person name="Pineiro-Iglesias B."/>
            <person name="Unosson C."/>
            <person name="Inganas E."/>
            <person name="Ohlen M."/>
            <person name="Cardew S."/>
            <person name="Jensie-Markopoulos S."/>
            <person name="Salva-Serra F."/>
            <person name="Jaen-Luchoro D."/>
            <person name="Karlsson R."/>
            <person name="Svensson-Stadler L."/>
            <person name="Chun J."/>
            <person name="Moore E."/>
        </authorList>
    </citation>
    <scope>NUCLEOTIDE SEQUENCE [LARGE SCALE GENOMIC DNA]</scope>
    <source>
        <strain evidence="3 4">CCUG 30977</strain>
    </source>
</reference>
<dbReference type="RefSeq" id="WP_151123064.1">
    <property type="nucleotide sequence ID" value="NZ_CP088081.1"/>
</dbReference>
<dbReference type="AlphaFoldDB" id="A0A643FGJ9"/>
<evidence type="ECO:0000259" key="2">
    <source>
        <dbReference type="Pfam" id="PF07786"/>
    </source>
</evidence>
<feature type="transmembrane region" description="Helical" evidence="1">
    <location>
        <begin position="142"/>
        <end position="164"/>
    </location>
</feature>
<organism evidence="3 4">
    <name type="scientific">Ideonella dechloratans</name>
    <dbReference type="NCBI Taxonomy" id="36863"/>
    <lineage>
        <taxon>Bacteria</taxon>
        <taxon>Pseudomonadati</taxon>
        <taxon>Pseudomonadota</taxon>
        <taxon>Betaproteobacteria</taxon>
        <taxon>Burkholderiales</taxon>
        <taxon>Sphaerotilaceae</taxon>
        <taxon>Ideonella</taxon>
    </lineage>
</organism>
<proteinExistence type="predicted"/>
<feature type="transmembrane region" description="Helical" evidence="1">
    <location>
        <begin position="92"/>
        <end position="109"/>
    </location>
</feature>
<dbReference type="Proteomes" id="UP000430120">
    <property type="component" value="Unassembled WGS sequence"/>
</dbReference>
<sequence length="259" mass="28811">MPVPSSTSSSRPANRFDRLDALRGVAILWMAGFHFSFDLNHYGLLTPVQHFLSDPFWTLQRTGIVSLFLLCAGLGQAVALEVGQGWRRFWRRWAQVAGCAVLVSAGSAMMFPQSWISFGVLHGIAAMLLFTRLAVPALQRATGAAAVPLLFVLGGLAWFAPVWLQHPFFNSRWWNWTGLVTRLPYTEDYVPVLPWLGVMLAGVALGLLLLRHRRGWLAGPVPGVLQPLARLGRWSLTFYMLHQPVLIGGLLAWLAFVRV</sequence>
<evidence type="ECO:0000313" key="3">
    <source>
        <dbReference type="EMBL" id="KAB0584289.1"/>
    </source>
</evidence>
<keyword evidence="4" id="KW-1185">Reference proteome</keyword>
<feature type="domain" description="Heparan-alpha-glucosaminide N-acetyltransferase catalytic" evidence="2">
    <location>
        <begin position="15"/>
        <end position="244"/>
    </location>
</feature>
<feature type="transmembrane region" description="Helical" evidence="1">
    <location>
        <begin position="57"/>
        <end position="80"/>
    </location>
</feature>
<evidence type="ECO:0000313" key="4">
    <source>
        <dbReference type="Proteomes" id="UP000430120"/>
    </source>
</evidence>
<keyword evidence="1" id="KW-1133">Transmembrane helix</keyword>
<dbReference type="Pfam" id="PF07786">
    <property type="entry name" value="HGSNAT_cat"/>
    <property type="match status" value="1"/>
</dbReference>
<feature type="transmembrane region" description="Helical" evidence="1">
    <location>
        <begin position="192"/>
        <end position="210"/>
    </location>
</feature>
<dbReference type="EMBL" id="VZPB01000007">
    <property type="protein sequence ID" value="KAB0584289.1"/>
    <property type="molecule type" value="Genomic_DNA"/>
</dbReference>
<accession>A0A643FGJ9</accession>
<comment type="caution">
    <text evidence="3">The sequence shown here is derived from an EMBL/GenBank/DDBJ whole genome shotgun (WGS) entry which is preliminary data.</text>
</comment>
<feature type="transmembrane region" description="Helical" evidence="1">
    <location>
        <begin position="115"/>
        <end position="135"/>
    </location>
</feature>
<dbReference type="OrthoDB" id="9807591at2"/>
<feature type="transmembrane region" description="Helical" evidence="1">
    <location>
        <begin position="21"/>
        <end position="37"/>
    </location>
</feature>
<keyword evidence="1" id="KW-0472">Membrane</keyword>